<dbReference type="AlphaFoldDB" id="A0AB34KHD5"/>
<feature type="region of interest" description="Disordered" evidence="2">
    <location>
        <begin position="398"/>
        <end position="428"/>
    </location>
</feature>
<keyword evidence="1" id="KW-0539">Nucleus</keyword>
<name>A0AB34KHD5_9PEZI</name>
<dbReference type="RefSeq" id="XP_069226329.1">
    <property type="nucleotide sequence ID" value="XM_069376436.1"/>
</dbReference>
<gene>
    <name evidence="4" type="ORF">WHR41_07832</name>
</gene>
<keyword evidence="5" id="KW-1185">Reference proteome</keyword>
<dbReference type="GO" id="GO:0000981">
    <property type="term" value="F:DNA-binding transcription factor activity, RNA polymerase II-specific"/>
    <property type="evidence" value="ECO:0007669"/>
    <property type="project" value="InterPro"/>
</dbReference>
<proteinExistence type="predicted"/>
<dbReference type="InterPro" id="IPR053187">
    <property type="entry name" value="Notoamide_regulator"/>
</dbReference>
<evidence type="ECO:0000313" key="5">
    <source>
        <dbReference type="Proteomes" id="UP000803884"/>
    </source>
</evidence>
<dbReference type="CDD" id="cd00067">
    <property type="entry name" value="GAL4"/>
    <property type="match status" value="1"/>
</dbReference>
<accession>A0AB34KHD5</accession>
<dbReference type="PROSITE" id="PS50048">
    <property type="entry name" value="ZN2_CY6_FUNGAL_2"/>
    <property type="match status" value="1"/>
</dbReference>
<evidence type="ECO:0000256" key="1">
    <source>
        <dbReference type="ARBA" id="ARBA00023242"/>
    </source>
</evidence>
<organism evidence="4 5">
    <name type="scientific">Cladosporium halotolerans</name>
    <dbReference type="NCBI Taxonomy" id="1052096"/>
    <lineage>
        <taxon>Eukaryota</taxon>
        <taxon>Fungi</taxon>
        <taxon>Dikarya</taxon>
        <taxon>Ascomycota</taxon>
        <taxon>Pezizomycotina</taxon>
        <taxon>Dothideomycetes</taxon>
        <taxon>Dothideomycetidae</taxon>
        <taxon>Cladosporiales</taxon>
        <taxon>Cladosporiaceae</taxon>
        <taxon>Cladosporium</taxon>
    </lineage>
</organism>
<dbReference type="PANTHER" id="PTHR47256:SF1">
    <property type="entry name" value="ZN(II)2CYS6 TRANSCRIPTION FACTOR (EUROFUNG)"/>
    <property type="match status" value="1"/>
</dbReference>
<evidence type="ECO:0000259" key="3">
    <source>
        <dbReference type="PROSITE" id="PS50048"/>
    </source>
</evidence>
<dbReference type="GeneID" id="96009274"/>
<comment type="caution">
    <text evidence="4">The sequence shown here is derived from an EMBL/GenBank/DDBJ whole genome shotgun (WGS) entry which is preliminary data.</text>
</comment>
<dbReference type="InterPro" id="IPR036864">
    <property type="entry name" value="Zn2-C6_fun-type_DNA-bd_sf"/>
</dbReference>
<sequence length="428" mass="46674">MPKRGSIASCACAPCRKRKTRCDGARPTCRACEQRRAECRYDVEEGITRTAALKGRLEQLELDYGSLVDLHSQLKHGQPDEVAALVNRIRAEDFPEVRAPLEQGSITADGLPDGMDSTEDGASDAKWDSSRTPLSDFGDIQQNPFTPIPFYGSMGDDIPIDPALSGLDPQLQQMGQSGSSSFAQQAMMQGSFNQGPGLQMYGTSIASESTPSARQLFQNHVPGMLRTNLPIVRHGMALQSRSMPESCSAYSDAQIERLIREVEVQADHEIPKSRLCELSSIAAVAAQYVRGAIQPGLIDFFYDAAKHFFEDCMQSPLPHLVPLKVCAMLALANILSRSLLAFVYIDLGLSLAQSLDEQAVSASQTTNRSDFVEARRVRGTLLSLRGYAHKHAGMSFQAGPGLVDGVDPEEEDQDSIPTDSKQMDGWMS</sequence>
<dbReference type="SUPFAM" id="SSF57701">
    <property type="entry name" value="Zn2/Cys6 DNA-binding domain"/>
    <property type="match status" value="1"/>
</dbReference>
<dbReference type="EMBL" id="JAAQHG020000037">
    <property type="protein sequence ID" value="KAL1583222.1"/>
    <property type="molecule type" value="Genomic_DNA"/>
</dbReference>
<evidence type="ECO:0000256" key="2">
    <source>
        <dbReference type="SAM" id="MobiDB-lite"/>
    </source>
</evidence>
<dbReference type="SMART" id="SM00066">
    <property type="entry name" value="GAL4"/>
    <property type="match status" value="1"/>
</dbReference>
<evidence type="ECO:0000313" key="4">
    <source>
        <dbReference type="EMBL" id="KAL1583222.1"/>
    </source>
</evidence>
<reference evidence="4 5" key="1">
    <citation type="journal article" date="2020" name="Microbiol. Resour. Announc.">
        <title>Draft Genome Sequence of a Cladosporium Species Isolated from the Mesophotic Ascidian Didemnum maculosum.</title>
        <authorList>
            <person name="Gioti A."/>
            <person name="Siaperas R."/>
            <person name="Nikolaivits E."/>
            <person name="Le Goff G."/>
            <person name="Ouazzani J."/>
            <person name="Kotoulas G."/>
            <person name="Topakas E."/>
        </authorList>
    </citation>
    <scope>NUCLEOTIDE SEQUENCE [LARGE SCALE GENOMIC DNA]</scope>
    <source>
        <strain evidence="4 5">TM138-S3</strain>
    </source>
</reference>
<dbReference type="Gene3D" id="4.10.240.10">
    <property type="entry name" value="Zn(2)-C6 fungal-type DNA-binding domain"/>
    <property type="match status" value="1"/>
</dbReference>
<dbReference type="InterPro" id="IPR001138">
    <property type="entry name" value="Zn2Cys6_DnaBD"/>
</dbReference>
<feature type="domain" description="Zn(2)-C6 fungal-type" evidence="3">
    <location>
        <begin position="11"/>
        <end position="41"/>
    </location>
</feature>
<dbReference type="PANTHER" id="PTHR47256">
    <property type="entry name" value="ZN(II)2CYS6 TRANSCRIPTION FACTOR (EUROFUNG)-RELATED"/>
    <property type="match status" value="1"/>
</dbReference>
<dbReference type="Pfam" id="PF00172">
    <property type="entry name" value="Zn_clus"/>
    <property type="match status" value="1"/>
</dbReference>
<protein>
    <recommendedName>
        <fullName evidence="3">Zn(2)-C6 fungal-type domain-containing protein</fullName>
    </recommendedName>
</protein>
<dbReference type="Proteomes" id="UP000803884">
    <property type="component" value="Unassembled WGS sequence"/>
</dbReference>
<dbReference type="PROSITE" id="PS00463">
    <property type="entry name" value="ZN2_CY6_FUNGAL_1"/>
    <property type="match status" value="1"/>
</dbReference>
<feature type="region of interest" description="Disordered" evidence="2">
    <location>
        <begin position="105"/>
        <end position="139"/>
    </location>
</feature>
<dbReference type="GO" id="GO:0008270">
    <property type="term" value="F:zinc ion binding"/>
    <property type="evidence" value="ECO:0007669"/>
    <property type="project" value="InterPro"/>
</dbReference>